<keyword evidence="2" id="KW-0812">Transmembrane</keyword>
<dbReference type="EMBL" id="BMAW01007936">
    <property type="protein sequence ID" value="GFT06145.1"/>
    <property type="molecule type" value="Genomic_DNA"/>
</dbReference>
<dbReference type="Proteomes" id="UP000887013">
    <property type="component" value="Unassembled WGS sequence"/>
</dbReference>
<feature type="region of interest" description="Disordered" evidence="1">
    <location>
        <begin position="1"/>
        <end position="38"/>
    </location>
</feature>
<proteinExistence type="predicted"/>
<reference evidence="3" key="1">
    <citation type="submission" date="2020-08" db="EMBL/GenBank/DDBJ databases">
        <title>Multicomponent nature underlies the extraordinary mechanical properties of spider dragline silk.</title>
        <authorList>
            <person name="Kono N."/>
            <person name="Nakamura H."/>
            <person name="Mori M."/>
            <person name="Yoshida Y."/>
            <person name="Ohtoshi R."/>
            <person name="Malay A.D."/>
            <person name="Moran D.A.P."/>
            <person name="Tomita M."/>
            <person name="Numata K."/>
            <person name="Arakawa K."/>
        </authorList>
    </citation>
    <scope>NUCLEOTIDE SEQUENCE</scope>
</reference>
<dbReference type="AlphaFoldDB" id="A0A8X6NBP6"/>
<protein>
    <submittedName>
        <fullName evidence="3">Uncharacterized protein</fullName>
    </submittedName>
</protein>
<name>A0A8X6NBP6_NEPPI</name>
<evidence type="ECO:0000313" key="3">
    <source>
        <dbReference type="EMBL" id="GFT06145.1"/>
    </source>
</evidence>
<feature type="compositionally biased region" description="Polar residues" evidence="1">
    <location>
        <begin position="24"/>
        <end position="38"/>
    </location>
</feature>
<evidence type="ECO:0000256" key="2">
    <source>
        <dbReference type="SAM" id="Phobius"/>
    </source>
</evidence>
<organism evidence="3 4">
    <name type="scientific">Nephila pilipes</name>
    <name type="common">Giant wood spider</name>
    <name type="synonym">Nephila maculata</name>
    <dbReference type="NCBI Taxonomy" id="299642"/>
    <lineage>
        <taxon>Eukaryota</taxon>
        <taxon>Metazoa</taxon>
        <taxon>Ecdysozoa</taxon>
        <taxon>Arthropoda</taxon>
        <taxon>Chelicerata</taxon>
        <taxon>Arachnida</taxon>
        <taxon>Araneae</taxon>
        <taxon>Araneomorphae</taxon>
        <taxon>Entelegynae</taxon>
        <taxon>Araneoidea</taxon>
        <taxon>Nephilidae</taxon>
        <taxon>Nephila</taxon>
    </lineage>
</organism>
<keyword evidence="4" id="KW-1185">Reference proteome</keyword>
<comment type="caution">
    <text evidence="3">The sequence shown here is derived from an EMBL/GenBank/DDBJ whole genome shotgun (WGS) entry which is preliminary data.</text>
</comment>
<sequence>MAHSREYPSKSYAPKRSSPDSRFDNTNQDGSTSSFSRANKDSANFSNISLHSYSSTPNQSVVLRGAVKGTWVTACSDSGASHSIARETIYLLLQREGANIQNTRLSISCAEGEDPSDSPHRIYDFVKEAIIQEVQRQPNIEEKTCLLCSDEALHPHQDPSTKPLTLLIKSGRQEKLFLPHRQGSVRARGRDSNNSHDFNFNIGLLTPPVVALKKKEDFFLSLVVLRVLCENVFYVFLISIPVM</sequence>
<evidence type="ECO:0000313" key="4">
    <source>
        <dbReference type="Proteomes" id="UP000887013"/>
    </source>
</evidence>
<evidence type="ECO:0000256" key="1">
    <source>
        <dbReference type="SAM" id="MobiDB-lite"/>
    </source>
</evidence>
<feature type="transmembrane region" description="Helical" evidence="2">
    <location>
        <begin position="218"/>
        <end position="240"/>
    </location>
</feature>
<gene>
    <name evidence="3" type="ORF">NPIL_117871</name>
</gene>
<keyword evidence="2" id="KW-0472">Membrane</keyword>
<keyword evidence="2" id="KW-1133">Transmembrane helix</keyword>
<accession>A0A8X6NBP6</accession>